<dbReference type="STRING" id="1232683.ADIMK_3064"/>
<gene>
    <name evidence="3" type="ORF">ADIMK_3064</name>
</gene>
<dbReference type="AlphaFoldDB" id="A0A081FVN7"/>
<proteinExistence type="predicted"/>
<dbReference type="eggNOG" id="COG5642">
    <property type="taxonomic scope" value="Bacteria"/>
</dbReference>
<protein>
    <submittedName>
        <fullName evidence="3">Uncharacterized protein</fullName>
    </submittedName>
</protein>
<evidence type="ECO:0000313" key="4">
    <source>
        <dbReference type="Proteomes" id="UP000028252"/>
    </source>
</evidence>
<dbReference type="GO" id="GO:0003677">
    <property type="term" value="F:DNA binding"/>
    <property type="evidence" value="ECO:0007669"/>
    <property type="project" value="InterPro"/>
</dbReference>
<dbReference type="SUPFAM" id="SSF47413">
    <property type="entry name" value="lambda repressor-like DNA-binding domains"/>
    <property type="match status" value="1"/>
</dbReference>
<dbReference type="Pfam" id="PF09722">
    <property type="entry name" value="Xre_MbcA_ParS_C"/>
    <property type="match status" value="1"/>
</dbReference>
<keyword evidence="4" id="KW-1185">Reference proteome</keyword>
<dbReference type="InterPro" id="IPR024467">
    <property type="entry name" value="Xre/MbcA/ParS-like_toxin-bd"/>
</dbReference>
<dbReference type="Proteomes" id="UP000028252">
    <property type="component" value="Unassembled WGS sequence"/>
</dbReference>
<dbReference type="OrthoDB" id="565125at2"/>
<dbReference type="InterPro" id="IPR010982">
    <property type="entry name" value="Lambda_DNA-bd_dom_sf"/>
</dbReference>
<dbReference type="EMBL" id="JMQN01000047">
    <property type="protein sequence ID" value="KEA62592.1"/>
    <property type="molecule type" value="Genomic_DNA"/>
</dbReference>
<sequence length="123" mass="13311">MSALPHIDPKAENVLAKAVLNASKQLGLNQSELGSVLGIHRTAVSRLKSNLVLNPKSKEGELALLLIRLARSLFALTGGDQVWIRHFMRTPNRLTAGIPAEQIATIQGLMTVTRIVDGLRGKI</sequence>
<feature type="domain" description="Antitoxin Xre-like helix-turn-helix" evidence="2">
    <location>
        <begin position="11"/>
        <end position="68"/>
    </location>
</feature>
<comment type="caution">
    <text evidence="3">The sequence shown here is derived from an EMBL/GenBank/DDBJ whole genome shotgun (WGS) entry which is preliminary data.</text>
</comment>
<dbReference type="RefSeq" id="WP_036190080.1">
    <property type="nucleotide sequence ID" value="NZ_JMQN01000047.1"/>
</dbReference>
<dbReference type="PATRIC" id="fig|1232683.4.peg.3014"/>
<dbReference type="InterPro" id="IPR046847">
    <property type="entry name" value="Xre-like_HTH"/>
</dbReference>
<evidence type="ECO:0000313" key="3">
    <source>
        <dbReference type="EMBL" id="KEA62592.1"/>
    </source>
</evidence>
<evidence type="ECO:0000259" key="2">
    <source>
        <dbReference type="Pfam" id="PF20432"/>
    </source>
</evidence>
<organism evidence="3 4">
    <name type="scientific">Marinobacterium lacunae</name>
    <dbReference type="NCBI Taxonomy" id="1232683"/>
    <lineage>
        <taxon>Bacteria</taxon>
        <taxon>Pseudomonadati</taxon>
        <taxon>Pseudomonadota</taxon>
        <taxon>Gammaproteobacteria</taxon>
        <taxon>Oceanospirillales</taxon>
        <taxon>Oceanospirillaceae</taxon>
        <taxon>Marinobacterium</taxon>
    </lineage>
</organism>
<reference evidence="3 4" key="1">
    <citation type="submission" date="2014-04" db="EMBL/GenBank/DDBJ databases">
        <title>Marinobacterium kochiensis sp. nov., isolated from sediment sample collected from Kochi backwaters in Kerala, India.</title>
        <authorList>
            <person name="Singh A."/>
            <person name="Pinnaka A.K."/>
        </authorList>
    </citation>
    <scope>NUCLEOTIDE SEQUENCE [LARGE SCALE GENOMIC DNA]</scope>
    <source>
        <strain evidence="3 4">AK27</strain>
    </source>
</reference>
<evidence type="ECO:0000259" key="1">
    <source>
        <dbReference type="Pfam" id="PF09722"/>
    </source>
</evidence>
<accession>A0A081FVN7</accession>
<feature type="domain" description="Antitoxin Xre/MbcA/ParS-like toxin-binding" evidence="1">
    <location>
        <begin position="72"/>
        <end position="121"/>
    </location>
</feature>
<name>A0A081FVN7_9GAMM</name>
<dbReference type="Pfam" id="PF20432">
    <property type="entry name" value="Xre-like-HTH"/>
    <property type="match status" value="1"/>
</dbReference>